<dbReference type="AlphaFoldDB" id="A0AA95SAR0"/>
<dbReference type="EMBL" id="CP126114">
    <property type="protein sequence ID" value="WHY86067.1"/>
    <property type="molecule type" value="Genomic_DNA"/>
</dbReference>
<name>A0AA95SAR0_9BACI</name>
<protein>
    <submittedName>
        <fullName evidence="1">Uncharacterized protein</fullName>
    </submittedName>
</protein>
<proteinExistence type="predicted"/>
<reference evidence="1" key="1">
    <citation type="submission" date="2023-05" db="EMBL/GenBank/DDBJ databases">
        <title>Comparative genomics of Bacillaceae isolates and their secondary metabolite potential.</title>
        <authorList>
            <person name="Song L."/>
            <person name="Nielsen L.J."/>
            <person name="Mohite O."/>
            <person name="Xu X."/>
            <person name="Weber T."/>
            <person name="Kovacs A.T."/>
        </authorList>
    </citation>
    <scope>NUCLEOTIDE SEQUENCE</scope>
    <source>
        <strain evidence="1">XLM17</strain>
    </source>
</reference>
<dbReference type="KEGG" id="nnv:QNH39_26425"/>
<organism evidence="1 2">
    <name type="scientific">Neobacillus novalis</name>
    <dbReference type="NCBI Taxonomy" id="220687"/>
    <lineage>
        <taxon>Bacteria</taxon>
        <taxon>Bacillati</taxon>
        <taxon>Bacillota</taxon>
        <taxon>Bacilli</taxon>
        <taxon>Bacillales</taxon>
        <taxon>Bacillaceae</taxon>
        <taxon>Neobacillus</taxon>
    </lineage>
</organism>
<dbReference type="RefSeq" id="WP_283935863.1">
    <property type="nucleotide sequence ID" value="NZ_CP126114.1"/>
</dbReference>
<evidence type="ECO:0000313" key="2">
    <source>
        <dbReference type="Proteomes" id="UP001178288"/>
    </source>
</evidence>
<evidence type="ECO:0000313" key="1">
    <source>
        <dbReference type="EMBL" id="WHY86067.1"/>
    </source>
</evidence>
<gene>
    <name evidence="1" type="ORF">QNH39_26425</name>
</gene>
<accession>A0AA95SAR0</accession>
<dbReference type="Proteomes" id="UP001178288">
    <property type="component" value="Chromosome"/>
</dbReference>
<sequence>MKNIATNYILFCVPQGRFSWLSKEPIEEEIVKLGRAPPSF</sequence>
<keyword evidence="2" id="KW-1185">Reference proteome</keyword>